<dbReference type="InterPro" id="IPR003140">
    <property type="entry name" value="PLipase/COase/thioEstase"/>
</dbReference>
<name>A0AAU7U829_9DEIO</name>
<proteinExistence type="predicted"/>
<evidence type="ECO:0000259" key="1">
    <source>
        <dbReference type="Pfam" id="PF02230"/>
    </source>
</evidence>
<accession>A0AAU7U829</accession>
<dbReference type="KEGG" id="dsc:ABOD76_13875"/>
<gene>
    <name evidence="2" type="ORF">ABOD76_13875</name>
</gene>
<dbReference type="SUPFAM" id="SSF53474">
    <property type="entry name" value="alpha/beta-Hydrolases"/>
    <property type="match status" value="1"/>
</dbReference>
<dbReference type="EMBL" id="CP158299">
    <property type="protein sequence ID" value="XBV84526.1"/>
    <property type="molecule type" value="Genomic_DNA"/>
</dbReference>
<keyword evidence="2" id="KW-0378">Hydrolase</keyword>
<organism evidence="2">
    <name type="scientific">Deinococcus sonorensis KR-87</name>
    <dbReference type="NCBI Taxonomy" id="694439"/>
    <lineage>
        <taxon>Bacteria</taxon>
        <taxon>Thermotogati</taxon>
        <taxon>Deinococcota</taxon>
        <taxon>Deinococci</taxon>
        <taxon>Deinococcales</taxon>
        <taxon>Deinococcaceae</taxon>
        <taxon>Deinococcus</taxon>
    </lineage>
</organism>
<dbReference type="RefSeq" id="WP_350242563.1">
    <property type="nucleotide sequence ID" value="NZ_CP158299.1"/>
</dbReference>
<feature type="domain" description="Phospholipase/carboxylesterase/thioesterase" evidence="1">
    <location>
        <begin position="12"/>
        <end position="194"/>
    </location>
</feature>
<dbReference type="InterPro" id="IPR029058">
    <property type="entry name" value="AB_hydrolase_fold"/>
</dbReference>
<protein>
    <submittedName>
        <fullName evidence="2">Alpha/beta hydrolase</fullName>
    </submittedName>
</protein>
<reference evidence="2" key="1">
    <citation type="submission" date="2024-06" db="EMBL/GenBank/DDBJ databases">
        <title>Draft Genome Sequence of Deinococcus sonorensis Type Strain KR-87, a Biofilm Producing Representative of the Genus Deinococcus.</title>
        <authorList>
            <person name="Boren L.S."/>
            <person name="Grosso R.A."/>
            <person name="Hugenberg-Cox A.N."/>
            <person name="Hill J.T.E."/>
            <person name="Albert C.M."/>
            <person name="Tuohy J.M."/>
        </authorList>
    </citation>
    <scope>NUCLEOTIDE SEQUENCE</scope>
    <source>
        <strain evidence="2">KR-87</strain>
    </source>
</reference>
<dbReference type="Pfam" id="PF02230">
    <property type="entry name" value="Abhydrolase_2"/>
    <property type="match status" value="1"/>
</dbReference>
<dbReference type="AlphaFoldDB" id="A0AAU7U829"/>
<dbReference type="Gene3D" id="3.40.50.1820">
    <property type="entry name" value="alpha/beta hydrolase"/>
    <property type="match status" value="1"/>
</dbReference>
<dbReference type="GO" id="GO:0016787">
    <property type="term" value="F:hydrolase activity"/>
    <property type="evidence" value="ECO:0007669"/>
    <property type="project" value="UniProtKB-KW"/>
</dbReference>
<sequence>MTAVTPELGWHHIYQAGQPDAPTLFLLHGTGGNEQSLLPLAPQVAPGWNVLSVRGRSLEEGFPRFFRRFDALTYDQDQIRSESAALATFLQDAAAQYGFAAKQVTALGFSNGANIGLALLLLHPDALAGAVLLRPVVPLQPLPAAPLEGKRVLLLDGARDPFRPAGAAIAPHLQGLGAQVTAQTLPAGHDLTQTDLLLTRDWLAGPR</sequence>
<evidence type="ECO:0000313" key="2">
    <source>
        <dbReference type="EMBL" id="XBV84526.1"/>
    </source>
</evidence>